<dbReference type="RefSeq" id="WP_129470654.1">
    <property type="nucleotide sequence ID" value="NZ_SAWZ01000003.1"/>
</dbReference>
<dbReference type="InterPro" id="IPR011990">
    <property type="entry name" value="TPR-like_helical_dom_sf"/>
</dbReference>
<dbReference type="PANTHER" id="PTHR46825:SF9">
    <property type="entry name" value="BETA-LACTAMASE-RELATED DOMAIN-CONTAINING PROTEIN"/>
    <property type="match status" value="1"/>
</dbReference>
<dbReference type="SUPFAM" id="SSF48452">
    <property type="entry name" value="TPR-like"/>
    <property type="match status" value="1"/>
</dbReference>
<organism evidence="4 5">
    <name type="scientific">Pseudoxanthomonas composti</name>
    <dbReference type="NCBI Taxonomy" id="2137479"/>
    <lineage>
        <taxon>Bacteria</taxon>
        <taxon>Pseudomonadati</taxon>
        <taxon>Pseudomonadota</taxon>
        <taxon>Gammaproteobacteria</taxon>
        <taxon>Lysobacterales</taxon>
        <taxon>Lysobacteraceae</taxon>
        <taxon>Pseudoxanthomonas</taxon>
    </lineage>
</organism>
<dbReference type="OrthoDB" id="9799367at2"/>
<gene>
    <name evidence="4" type="ORF">EPA99_07855</name>
</gene>
<evidence type="ECO:0000313" key="5">
    <source>
        <dbReference type="Proteomes" id="UP000289784"/>
    </source>
</evidence>
<proteinExistence type="predicted"/>
<keyword evidence="2" id="KW-0732">Signal</keyword>
<dbReference type="Proteomes" id="UP000289784">
    <property type="component" value="Unassembled WGS sequence"/>
</dbReference>
<keyword evidence="5" id="KW-1185">Reference proteome</keyword>
<protein>
    <submittedName>
        <fullName evidence="4">Serine hydrolase</fullName>
    </submittedName>
</protein>
<reference evidence="4 5" key="1">
    <citation type="submission" date="2019-01" db="EMBL/GenBank/DDBJ databases">
        <title>Pseudoxanthomonas composti sp. nov., isolated from compost.</title>
        <authorList>
            <person name="Yang G."/>
        </authorList>
    </citation>
    <scope>NUCLEOTIDE SEQUENCE [LARGE SCALE GENOMIC DNA]</scope>
    <source>
        <strain evidence="4 5">GSS15</strain>
    </source>
</reference>
<evidence type="ECO:0000256" key="1">
    <source>
        <dbReference type="PROSITE-ProRule" id="PRU00339"/>
    </source>
</evidence>
<feature type="chain" id="PRO_5021027558" evidence="2">
    <location>
        <begin position="31"/>
        <end position="499"/>
    </location>
</feature>
<dbReference type="EMBL" id="SAWZ01000003">
    <property type="protein sequence ID" value="RXR06547.1"/>
    <property type="molecule type" value="Genomic_DNA"/>
</dbReference>
<feature type="domain" description="Beta-lactamase-related" evidence="3">
    <location>
        <begin position="56"/>
        <end position="367"/>
    </location>
</feature>
<feature type="repeat" description="TPR" evidence="1">
    <location>
        <begin position="453"/>
        <end position="486"/>
    </location>
</feature>
<dbReference type="Gene3D" id="1.25.40.10">
    <property type="entry name" value="Tetratricopeptide repeat domain"/>
    <property type="match status" value="1"/>
</dbReference>
<evidence type="ECO:0000256" key="2">
    <source>
        <dbReference type="SAM" id="SignalP"/>
    </source>
</evidence>
<dbReference type="InterPro" id="IPR012338">
    <property type="entry name" value="Beta-lactam/transpept-like"/>
</dbReference>
<dbReference type="InterPro" id="IPR050491">
    <property type="entry name" value="AmpC-like"/>
</dbReference>
<dbReference type="AlphaFoldDB" id="A0A4Q1JX32"/>
<keyword evidence="4" id="KW-0378">Hydrolase</keyword>
<dbReference type="Gene3D" id="3.40.710.10">
    <property type="entry name" value="DD-peptidase/beta-lactamase superfamily"/>
    <property type="match status" value="1"/>
</dbReference>
<dbReference type="InterPro" id="IPR001466">
    <property type="entry name" value="Beta-lactam-related"/>
</dbReference>
<sequence length="499" mass="54477">MEISRKSVPRLSRLAVLALTCMALPVLARAAEVAPARTAELARYFENCHAVRVCNGSFLVTQHGKVVYQDALGWADAQAQANLTVEHAFDIGSVSKQFAAAAVLRLAERGQLSLDDPAARYLPQLPYADITLRQLLNHTSGVPDVFPHYTQLLKRGEVVTPMRGDEAAALLAEHKAPLSFAPGSAFEYSNTGYILLAQIVGRVSGMDYADYLQHEFFAPLGMAHTRVRLPDNDALIQPRAWGFSVRPDGSRKAFDQIPNFYPVGPGGIYSTAQDLQRWADALQQGRAMSKANWALATTPATLSDGSKVPYGLGFKLVDSALGKPMITHGGDWRGFKSDLTLLPEQGVQIVLLTNNAQDDSVEAARDAVEAILAGKPRPVLLTSVHWALYAQAEGMDAAQLTGWLDQQWAQVPRRYDFPGQPLEQVAGDLLRRKAGDKALAVLEFNARIHPGSLDALDSLADAYRETGNRQAAIAQVQKMIALKPESRRLRQRLAQLQGE</sequence>
<dbReference type="GO" id="GO:0016787">
    <property type="term" value="F:hydrolase activity"/>
    <property type="evidence" value="ECO:0007669"/>
    <property type="project" value="UniProtKB-KW"/>
</dbReference>
<comment type="caution">
    <text evidence="4">The sequence shown here is derived from an EMBL/GenBank/DDBJ whole genome shotgun (WGS) entry which is preliminary data.</text>
</comment>
<dbReference type="InterPro" id="IPR023650">
    <property type="entry name" value="Beta-lactam_class-A_AS"/>
</dbReference>
<feature type="signal peptide" evidence="2">
    <location>
        <begin position="1"/>
        <end position="30"/>
    </location>
</feature>
<dbReference type="PROSITE" id="PS50005">
    <property type="entry name" value="TPR"/>
    <property type="match status" value="1"/>
</dbReference>
<dbReference type="PANTHER" id="PTHR46825">
    <property type="entry name" value="D-ALANYL-D-ALANINE-CARBOXYPEPTIDASE/ENDOPEPTIDASE AMPH"/>
    <property type="match status" value="1"/>
</dbReference>
<keyword evidence="1" id="KW-0802">TPR repeat</keyword>
<dbReference type="Pfam" id="PF00144">
    <property type="entry name" value="Beta-lactamase"/>
    <property type="match status" value="1"/>
</dbReference>
<evidence type="ECO:0000313" key="4">
    <source>
        <dbReference type="EMBL" id="RXR06547.1"/>
    </source>
</evidence>
<accession>A0A4Q1JX32</accession>
<dbReference type="SUPFAM" id="SSF56601">
    <property type="entry name" value="beta-lactamase/transpeptidase-like"/>
    <property type="match status" value="1"/>
</dbReference>
<evidence type="ECO:0000259" key="3">
    <source>
        <dbReference type="Pfam" id="PF00144"/>
    </source>
</evidence>
<dbReference type="InterPro" id="IPR019734">
    <property type="entry name" value="TPR_rpt"/>
</dbReference>
<dbReference type="PROSITE" id="PS00146">
    <property type="entry name" value="BETA_LACTAMASE_A"/>
    <property type="match status" value="1"/>
</dbReference>
<name>A0A4Q1JX32_9GAMM</name>